<keyword evidence="3" id="KW-1185">Reference proteome</keyword>
<dbReference type="InterPro" id="IPR015943">
    <property type="entry name" value="WD40/YVTN_repeat-like_dom_sf"/>
</dbReference>
<dbReference type="PANTHER" id="PTHR45589:SF1">
    <property type="entry name" value="WD REPEAT DOMAIN 62, ISOFORM G"/>
    <property type="match status" value="1"/>
</dbReference>
<dbReference type="AlphaFoldDB" id="A0A8H7ZYA4"/>
<feature type="region of interest" description="Disordered" evidence="1">
    <location>
        <begin position="168"/>
        <end position="204"/>
    </location>
</feature>
<protein>
    <submittedName>
        <fullName evidence="2">Uncharacterized protein</fullName>
    </submittedName>
</protein>
<feature type="compositionally biased region" description="Gly residues" evidence="1">
    <location>
        <begin position="172"/>
        <end position="186"/>
    </location>
</feature>
<sequence length="411" mass="44122">MQGPGRGNGEKRKRRLPAPAGPRGEGGPARGEKEVRGREGEGEGENKVREKGTFGKGRGPGRGTRRGRERHVTFRRADFALQREIALCDLQPPTSDESQKKKKKKKKNQLRLCRVLGLTASVSGFAASPSDPDVCAYAAGGVVVVYNFATGVQQCFLSAASSEHVPHATSLAGGGGGSGGGGGGGSAARESHATPSSSGLHSVYGLGSGDDGGSRFRRSGEAPKPVSCLAWSSNGRHLAFGEIGHKPRILIADVQERTVRHVKFWYPGFPAERRSWAPQGHGQAAAHVLEGRSAVLGELRDNTFVDAAFEAGKSENVYCVTAAGQLCMFTESRVLEKWVDLNVGEWMSHFCRPAVKRRHDGGWLTNLLRLLPLKGEARVVRVGHAQLRRLRLLNGHHSVRFARSHGDLLTA</sequence>
<evidence type="ECO:0000256" key="1">
    <source>
        <dbReference type="SAM" id="MobiDB-lite"/>
    </source>
</evidence>
<proteinExistence type="predicted"/>
<gene>
    <name evidence="2" type="ORF">BJ554DRAFT_6631</name>
</gene>
<evidence type="ECO:0000313" key="2">
    <source>
        <dbReference type="EMBL" id="KAG5461208.1"/>
    </source>
</evidence>
<comment type="caution">
    <text evidence="2">The sequence shown here is derived from an EMBL/GenBank/DDBJ whole genome shotgun (WGS) entry which is preliminary data.</text>
</comment>
<accession>A0A8H7ZYA4</accession>
<dbReference type="EMBL" id="JAEFCI010004004">
    <property type="protein sequence ID" value="KAG5461208.1"/>
    <property type="molecule type" value="Genomic_DNA"/>
</dbReference>
<dbReference type="Proteomes" id="UP000673691">
    <property type="component" value="Unassembled WGS sequence"/>
</dbReference>
<dbReference type="InterPro" id="IPR052779">
    <property type="entry name" value="WDR62"/>
</dbReference>
<reference evidence="2 3" key="1">
    <citation type="journal article" name="Sci. Rep.">
        <title>Genome-scale phylogenetic analyses confirm Olpidium as the closest living zoosporic fungus to the non-flagellated, terrestrial fungi.</title>
        <authorList>
            <person name="Chang Y."/>
            <person name="Rochon D."/>
            <person name="Sekimoto S."/>
            <person name="Wang Y."/>
            <person name="Chovatia M."/>
            <person name="Sandor L."/>
            <person name="Salamov A."/>
            <person name="Grigoriev I.V."/>
            <person name="Stajich J.E."/>
            <person name="Spatafora J.W."/>
        </authorList>
    </citation>
    <scope>NUCLEOTIDE SEQUENCE [LARGE SCALE GENOMIC DNA]</scope>
    <source>
        <strain evidence="2">S191</strain>
    </source>
</reference>
<dbReference type="SUPFAM" id="SSF82171">
    <property type="entry name" value="DPP6 N-terminal domain-like"/>
    <property type="match status" value="1"/>
</dbReference>
<name>A0A8H7ZYA4_9FUNG</name>
<feature type="compositionally biased region" description="Basic and acidic residues" evidence="1">
    <location>
        <begin position="30"/>
        <end position="53"/>
    </location>
</feature>
<feature type="region of interest" description="Disordered" evidence="1">
    <location>
        <begin position="1"/>
        <end position="71"/>
    </location>
</feature>
<organism evidence="2 3">
    <name type="scientific">Olpidium bornovanus</name>
    <dbReference type="NCBI Taxonomy" id="278681"/>
    <lineage>
        <taxon>Eukaryota</taxon>
        <taxon>Fungi</taxon>
        <taxon>Fungi incertae sedis</taxon>
        <taxon>Olpidiomycota</taxon>
        <taxon>Olpidiomycotina</taxon>
        <taxon>Olpidiomycetes</taxon>
        <taxon>Olpidiales</taxon>
        <taxon>Olpidiaceae</taxon>
        <taxon>Olpidium</taxon>
    </lineage>
</organism>
<dbReference type="PANTHER" id="PTHR45589">
    <property type="entry name" value="WD REPEAT DOMAIN 62, ISOFORM G"/>
    <property type="match status" value="1"/>
</dbReference>
<dbReference type="Gene3D" id="2.130.10.10">
    <property type="entry name" value="YVTN repeat-like/Quinoprotein amine dehydrogenase"/>
    <property type="match status" value="1"/>
</dbReference>
<evidence type="ECO:0000313" key="3">
    <source>
        <dbReference type="Proteomes" id="UP000673691"/>
    </source>
</evidence>
<dbReference type="OrthoDB" id="6252103at2759"/>